<dbReference type="PRINTS" id="PR01780">
    <property type="entry name" value="LANTIREGPROT"/>
</dbReference>
<dbReference type="InterPro" id="IPR005467">
    <property type="entry name" value="His_kinase_dom"/>
</dbReference>
<dbReference type="InterPro" id="IPR036097">
    <property type="entry name" value="HisK_dim/P_sf"/>
</dbReference>
<keyword evidence="6" id="KW-0808">Transferase</keyword>
<keyword evidence="7" id="KW-0812">Transmembrane</keyword>
<organism evidence="15 16">
    <name type="scientific">Macrococcus hajekii</name>
    <dbReference type="NCBI Taxonomy" id="198482"/>
    <lineage>
        <taxon>Bacteria</taxon>
        <taxon>Bacillati</taxon>
        <taxon>Bacillota</taxon>
        <taxon>Bacilli</taxon>
        <taxon>Bacillales</taxon>
        <taxon>Staphylococcaceae</taxon>
        <taxon>Macrococcus</taxon>
    </lineage>
</organism>
<evidence type="ECO:0000313" key="15">
    <source>
        <dbReference type="EMBL" id="TDM02753.1"/>
    </source>
</evidence>
<proteinExistence type="predicted"/>
<reference evidence="15 16" key="1">
    <citation type="submission" date="2019-01" db="EMBL/GenBank/DDBJ databases">
        <title>Draft genome sequences of the type strains of six Macrococcus species.</title>
        <authorList>
            <person name="Mazhar S."/>
            <person name="Altermann E."/>
            <person name="Hill C."/>
            <person name="Mcauliffe O."/>
        </authorList>
    </citation>
    <scope>NUCLEOTIDE SEQUENCE [LARGE SCALE GENOMIC DNA]</scope>
    <source>
        <strain evidence="15 16">CCM4809</strain>
    </source>
</reference>
<dbReference type="CDD" id="cd00075">
    <property type="entry name" value="HATPase"/>
    <property type="match status" value="1"/>
</dbReference>
<dbReference type="EC" id="2.7.13.3" evidence="3"/>
<name>A0A4R6BLS5_9STAP</name>
<dbReference type="Pfam" id="PF02518">
    <property type="entry name" value="HATPase_c"/>
    <property type="match status" value="1"/>
</dbReference>
<dbReference type="Pfam" id="PF00512">
    <property type="entry name" value="HisKA"/>
    <property type="match status" value="1"/>
</dbReference>
<dbReference type="GO" id="GO:0005524">
    <property type="term" value="F:ATP binding"/>
    <property type="evidence" value="ECO:0007669"/>
    <property type="project" value="UniProtKB-KW"/>
</dbReference>
<keyword evidence="5" id="KW-0597">Phosphoprotein</keyword>
<keyword evidence="13" id="KW-0472">Membrane</keyword>
<keyword evidence="16" id="KW-1185">Reference proteome</keyword>
<dbReference type="PANTHER" id="PTHR45528">
    <property type="entry name" value="SENSOR HISTIDINE KINASE CPXA"/>
    <property type="match status" value="1"/>
</dbReference>
<evidence type="ECO:0000256" key="11">
    <source>
        <dbReference type="ARBA" id="ARBA00022989"/>
    </source>
</evidence>
<comment type="subcellular location">
    <subcellularLocation>
        <location evidence="2">Cell membrane</location>
        <topology evidence="2">Multi-pass membrane protein</topology>
    </subcellularLocation>
</comment>
<dbReference type="SMART" id="SM00387">
    <property type="entry name" value="HATPase_c"/>
    <property type="match status" value="1"/>
</dbReference>
<feature type="domain" description="Histidine kinase" evidence="14">
    <location>
        <begin position="90"/>
        <end position="284"/>
    </location>
</feature>
<dbReference type="AlphaFoldDB" id="A0A4R6BLS5"/>
<evidence type="ECO:0000256" key="12">
    <source>
        <dbReference type="ARBA" id="ARBA00023012"/>
    </source>
</evidence>
<dbReference type="InterPro" id="IPR036890">
    <property type="entry name" value="HATPase_C_sf"/>
</dbReference>
<dbReference type="SUPFAM" id="SSF55874">
    <property type="entry name" value="ATPase domain of HSP90 chaperone/DNA topoisomerase II/histidine kinase"/>
    <property type="match status" value="1"/>
</dbReference>
<dbReference type="InterPro" id="IPR008358">
    <property type="entry name" value="Sig_transdc_His_kin/Pase_MprB"/>
</dbReference>
<keyword evidence="11" id="KW-1133">Transmembrane helix</keyword>
<evidence type="ECO:0000256" key="7">
    <source>
        <dbReference type="ARBA" id="ARBA00022692"/>
    </source>
</evidence>
<dbReference type="PANTHER" id="PTHR45528:SF1">
    <property type="entry name" value="SENSOR HISTIDINE KINASE CPXA"/>
    <property type="match status" value="1"/>
</dbReference>
<dbReference type="SUPFAM" id="SSF47384">
    <property type="entry name" value="Homodimeric domain of signal transducing histidine kinase"/>
    <property type="match status" value="1"/>
</dbReference>
<dbReference type="InterPro" id="IPR050398">
    <property type="entry name" value="HssS/ArlS-like"/>
</dbReference>
<dbReference type="CDD" id="cd00082">
    <property type="entry name" value="HisKA"/>
    <property type="match status" value="1"/>
</dbReference>
<dbReference type="PROSITE" id="PS50109">
    <property type="entry name" value="HIS_KIN"/>
    <property type="match status" value="1"/>
</dbReference>
<evidence type="ECO:0000256" key="6">
    <source>
        <dbReference type="ARBA" id="ARBA00022679"/>
    </source>
</evidence>
<evidence type="ECO:0000256" key="8">
    <source>
        <dbReference type="ARBA" id="ARBA00022741"/>
    </source>
</evidence>
<dbReference type="GO" id="GO:0000155">
    <property type="term" value="F:phosphorelay sensor kinase activity"/>
    <property type="evidence" value="ECO:0007669"/>
    <property type="project" value="InterPro"/>
</dbReference>
<keyword evidence="12" id="KW-0902">Two-component regulatory system</keyword>
<evidence type="ECO:0000256" key="9">
    <source>
        <dbReference type="ARBA" id="ARBA00022777"/>
    </source>
</evidence>
<dbReference type="RefSeq" id="WP_133428842.1">
    <property type="nucleotide sequence ID" value="NZ_BMCC01000002.1"/>
</dbReference>
<evidence type="ECO:0000256" key="13">
    <source>
        <dbReference type="ARBA" id="ARBA00023136"/>
    </source>
</evidence>
<dbReference type="InterPro" id="IPR003661">
    <property type="entry name" value="HisK_dim/P_dom"/>
</dbReference>
<gene>
    <name evidence="15" type="ORF">ERX37_01295</name>
</gene>
<dbReference type="EMBL" id="SCWE01000001">
    <property type="protein sequence ID" value="TDM02753.1"/>
    <property type="molecule type" value="Genomic_DNA"/>
</dbReference>
<evidence type="ECO:0000313" key="16">
    <source>
        <dbReference type="Proteomes" id="UP000295328"/>
    </source>
</evidence>
<keyword evidence="10" id="KW-0067">ATP-binding</keyword>
<evidence type="ECO:0000256" key="10">
    <source>
        <dbReference type="ARBA" id="ARBA00022840"/>
    </source>
</evidence>
<protein>
    <recommendedName>
        <fullName evidence="3">histidine kinase</fullName>
        <ecNumber evidence="3">2.7.13.3</ecNumber>
    </recommendedName>
</protein>
<evidence type="ECO:0000259" key="14">
    <source>
        <dbReference type="PROSITE" id="PS50109"/>
    </source>
</evidence>
<evidence type="ECO:0000256" key="2">
    <source>
        <dbReference type="ARBA" id="ARBA00004651"/>
    </source>
</evidence>
<evidence type="ECO:0000256" key="1">
    <source>
        <dbReference type="ARBA" id="ARBA00000085"/>
    </source>
</evidence>
<dbReference type="OrthoDB" id="9792991at2"/>
<accession>A0A4R6BLS5</accession>
<dbReference type="GO" id="GO:0005886">
    <property type="term" value="C:plasma membrane"/>
    <property type="evidence" value="ECO:0007669"/>
    <property type="project" value="UniProtKB-SubCell"/>
</dbReference>
<evidence type="ECO:0000256" key="4">
    <source>
        <dbReference type="ARBA" id="ARBA00022475"/>
    </source>
</evidence>
<comment type="caution">
    <text evidence="15">The sequence shown here is derived from an EMBL/GenBank/DDBJ whole genome shotgun (WGS) entry which is preliminary data.</text>
</comment>
<keyword evidence="9 15" id="KW-0418">Kinase</keyword>
<sequence length="299" mass="34807">MITVLLILLGLLCVYLVTQNLSYRYDLLSMKKQLSEINEVELTNETIRTSTHLKPTAKISTEINKLITKQQAERQYYKKQVHLQKEEWANISHDLRTPLTSLKGYMELLKTDNLTAEEKQQYITVIDKKIENLIGSINLFYDISLIESQSLTINQNYHDITELMTDVCLSHYHELQLKSLDLTLEETMPINLLIDKQMTTRVMNNILQNAIRFAEKEINIHYDCTTDSVNVTISNDISTHNVIDTERLFERSYMMDNSRQGNHNGLGLYIVRELMTQQGGQVEVTLDDQLFSITCYFKR</sequence>
<evidence type="ECO:0000256" key="3">
    <source>
        <dbReference type="ARBA" id="ARBA00012438"/>
    </source>
</evidence>
<dbReference type="InterPro" id="IPR003594">
    <property type="entry name" value="HATPase_dom"/>
</dbReference>
<dbReference type="Gene3D" id="3.30.565.10">
    <property type="entry name" value="Histidine kinase-like ATPase, C-terminal domain"/>
    <property type="match status" value="1"/>
</dbReference>
<evidence type="ECO:0000256" key="5">
    <source>
        <dbReference type="ARBA" id="ARBA00022553"/>
    </source>
</evidence>
<dbReference type="Proteomes" id="UP000295328">
    <property type="component" value="Unassembled WGS sequence"/>
</dbReference>
<keyword evidence="4" id="KW-1003">Cell membrane</keyword>
<keyword evidence="8" id="KW-0547">Nucleotide-binding</keyword>
<dbReference type="Gene3D" id="1.10.287.130">
    <property type="match status" value="1"/>
</dbReference>
<dbReference type="SMART" id="SM00388">
    <property type="entry name" value="HisKA"/>
    <property type="match status" value="1"/>
</dbReference>
<comment type="catalytic activity">
    <reaction evidence="1">
        <text>ATP + protein L-histidine = ADP + protein N-phospho-L-histidine.</text>
        <dbReference type="EC" id="2.7.13.3"/>
    </reaction>
</comment>